<dbReference type="GO" id="GO:0012505">
    <property type="term" value="C:endomembrane system"/>
    <property type="evidence" value="ECO:0007669"/>
    <property type="project" value="TreeGrafter"/>
</dbReference>
<evidence type="ECO:0000256" key="8">
    <source>
        <dbReference type="ARBA" id="ARBA00023136"/>
    </source>
</evidence>
<keyword evidence="3" id="KW-0633">Potassium transport</keyword>
<evidence type="ECO:0000256" key="6">
    <source>
        <dbReference type="ARBA" id="ARBA00022989"/>
    </source>
</evidence>
<dbReference type="GO" id="GO:0016020">
    <property type="term" value="C:membrane"/>
    <property type="evidence" value="ECO:0007669"/>
    <property type="project" value="UniProtKB-SubCell"/>
</dbReference>
<dbReference type="EnsemblPlants" id="AUR62043892-RA">
    <property type="protein sequence ID" value="AUR62043892-RA:cds"/>
    <property type="gene ID" value="AUR62043892"/>
</dbReference>
<feature type="transmembrane region" description="Helical" evidence="10">
    <location>
        <begin position="114"/>
        <end position="139"/>
    </location>
</feature>
<keyword evidence="8 10" id="KW-0472">Membrane</keyword>
<feature type="domain" description="Cation/H(+) antiporter C-terminal" evidence="12">
    <location>
        <begin position="520"/>
        <end position="663"/>
    </location>
</feature>
<dbReference type="OMA" id="FFKIPTR"/>
<evidence type="ECO:0000259" key="11">
    <source>
        <dbReference type="Pfam" id="PF00999"/>
    </source>
</evidence>
<dbReference type="PANTHER" id="PTHR32468">
    <property type="entry name" value="CATION/H + ANTIPORTER"/>
    <property type="match status" value="1"/>
</dbReference>
<evidence type="ECO:0000256" key="4">
    <source>
        <dbReference type="ARBA" id="ARBA00022692"/>
    </source>
</evidence>
<keyword evidence="4 10" id="KW-0812">Transmembrane</keyword>
<feature type="transmembrane region" description="Helical" evidence="10">
    <location>
        <begin position="265"/>
        <end position="286"/>
    </location>
</feature>
<feature type="transmembrane region" description="Helical" evidence="10">
    <location>
        <begin position="196"/>
        <end position="216"/>
    </location>
</feature>
<dbReference type="Pfam" id="PF23259">
    <property type="entry name" value="CHX17_C"/>
    <property type="match status" value="1"/>
</dbReference>
<comment type="similarity">
    <text evidence="9">Belongs to the monovalent cation:proton antiporter 2 (CPA2) transporter (TC 2.A.37) family. CHX (TC 2.A.37.4) subfamily.</text>
</comment>
<dbReference type="KEGG" id="cqi:110731176"/>
<evidence type="ECO:0000256" key="3">
    <source>
        <dbReference type="ARBA" id="ARBA00022538"/>
    </source>
</evidence>
<dbReference type="GO" id="GO:0006885">
    <property type="term" value="P:regulation of pH"/>
    <property type="evidence" value="ECO:0007669"/>
    <property type="project" value="TreeGrafter"/>
</dbReference>
<dbReference type="Gramene" id="AUR62043892-RA">
    <property type="protein sequence ID" value="AUR62043892-RA:cds"/>
    <property type="gene ID" value="AUR62043892"/>
</dbReference>
<feature type="transmembrane region" description="Helical" evidence="10">
    <location>
        <begin position="81"/>
        <end position="102"/>
    </location>
</feature>
<organism evidence="13 14">
    <name type="scientific">Chenopodium quinoa</name>
    <name type="common">Quinoa</name>
    <dbReference type="NCBI Taxonomy" id="63459"/>
    <lineage>
        <taxon>Eukaryota</taxon>
        <taxon>Viridiplantae</taxon>
        <taxon>Streptophyta</taxon>
        <taxon>Embryophyta</taxon>
        <taxon>Tracheophyta</taxon>
        <taxon>Spermatophyta</taxon>
        <taxon>Magnoliopsida</taxon>
        <taxon>eudicotyledons</taxon>
        <taxon>Gunneridae</taxon>
        <taxon>Pentapetalae</taxon>
        <taxon>Caryophyllales</taxon>
        <taxon>Chenopodiaceae</taxon>
        <taxon>Chenopodioideae</taxon>
        <taxon>Atripliceae</taxon>
        <taxon>Chenopodium</taxon>
    </lineage>
</organism>
<name>A0A803NCR8_CHEQI</name>
<dbReference type="GO" id="GO:1902600">
    <property type="term" value="P:proton transmembrane transport"/>
    <property type="evidence" value="ECO:0007669"/>
    <property type="project" value="InterPro"/>
</dbReference>
<evidence type="ECO:0000259" key="12">
    <source>
        <dbReference type="Pfam" id="PF23259"/>
    </source>
</evidence>
<feature type="transmembrane region" description="Helical" evidence="10">
    <location>
        <begin position="298"/>
        <end position="318"/>
    </location>
</feature>
<sequence length="676" mass="76288">MDLSVVGKAGKKQWVISNGAMIIAHLIMFMFDVCVKPYIDDSVVRKYSSIGAISSSIIITTFPSIYSILKDMQILRSEVGRMALTMVIISDFIGLVDIFAFEAMKQGEFRVINALYYILSTSLLCALTFNGIPIVMRWIKKKTINGNPVDQEYIISTLLGVFVYAFISDFFGATIGVATFWLGLAIPDRPPVGATIIQQTEVIVNHILMPFAYATIGLKTDVFAMTEYWSTTIPVLSLAVMSIVTKVVSVVIMARFVDMSYRDSLTLSLILGLRGQTEFLLFHHWFTLKIVKTPSFSLLVILTITSTSISSFIINCLYDPTKPYMTNKKRTIQHTPQESKLRILACIYDQESMTNIFSLLDFTNPTTSNPFKIFAIYFIELFGRAAPMFIDHVKQRNEYWDHNNVAVHNAIKLYEKDRKNCIDMNLFTCVTPNRTMYHDICERALMNKTVFIILPFHKKYIEAGNDLLTEILRPGVQHTNAYTFSDAPCSVGILACKKAKAWDIHSTRINNQNTPRQFVMLFLGGSDAREALMLASRMVEHPDVSLIVIRFLANEQAGDILPERKMDDGVVTWFWVKNEMNEKVVYKEVVVSNGFETVSAIRSLNASVSKIDLWIVGRKNGINSTFLNGLSDWSENPELGLIGDFLVSASFDALGCVLVVQQQVLREQHAVPWACY</sequence>
<feature type="transmembrane region" description="Helical" evidence="10">
    <location>
        <begin position="228"/>
        <end position="253"/>
    </location>
</feature>
<dbReference type="Proteomes" id="UP000596660">
    <property type="component" value="Unplaced"/>
</dbReference>
<dbReference type="Gene3D" id="1.20.1530.20">
    <property type="match status" value="1"/>
</dbReference>
<dbReference type="InterPro" id="IPR050794">
    <property type="entry name" value="CPA2_transporter"/>
</dbReference>
<evidence type="ECO:0000256" key="10">
    <source>
        <dbReference type="SAM" id="Phobius"/>
    </source>
</evidence>
<gene>
    <name evidence="13" type="primary">LOC110731176</name>
</gene>
<dbReference type="RefSeq" id="XP_021766698.1">
    <property type="nucleotide sequence ID" value="XM_021911006.1"/>
</dbReference>
<accession>A0A803NCR8</accession>
<dbReference type="InterPro" id="IPR006153">
    <property type="entry name" value="Cation/H_exchanger_TM"/>
</dbReference>
<reference evidence="13" key="1">
    <citation type="journal article" date="2017" name="Nature">
        <title>The genome of Chenopodium quinoa.</title>
        <authorList>
            <person name="Jarvis D.E."/>
            <person name="Ho Y.S."/>
            <person name="Lightfoot D.J."/>
            <person name="Schmoeckel S.M."/>
            <person name="Li B."/>
            <person name="Borm T.J.A."/>
            <person name="Ohyanagi H."/>
            <person name="Mineta K."/>
            <person name="Michell C.T."/>
            <person name="Saber N."/>
            <person name="Kharbatia N.M."/>
            <person name="Rupper R.R."/>
            <person name="Sharp A.R."/>
            <person name="Dally N."/>
            <person name="Boughton B.A."/>
            <person name="Woo Y.H."/>
            <person name="Gao G."/>
            <person name="Schijlen E.G.W.M."/>
            <person name="Guo X."/>
            <person name="Momin A.A."/>
            <person name="Negrao S."/>
            <person name="Al-Babili S."/>
            <person name="Gehring C."/>
            <person name="Roessner U."/>
            <person name="Jung C."/>
            <person name="Murphy K."/>
            <person name="Arold S.T."/>
            <person name="Gojobori T."/>
            <person name="van der Linden C.G."/>
            <person name="van Loo E.N."/>
            <person name="Jellen E.N."/>
            <person name="Maughan P.J."/>
            <person name="Tester M."/>
        </authorList>
    </citation>
    <scope>NUCLEOTIDE SEQUENCE [LARGE SCALE GENOMIC DNA]</scope>
    <source>
        <strain evidence="13">cv. PI 614886</strain>
    </source>
</reference>
<evidence type="ECO:0000313" key="13">
    <source>
        <dbReference type="EnsemblPlants" id="AUR62043892-RA:cds"/>
    </source>
</evidence>
<keyword evidence="14" id="KW-1185">Reference proteome</keyword>
<feature type="transmembrane region" description="Helical" evidence="10">
    <location>
        <begin position="15"/>
        <end position="35"/>
    </location>
</feature>
<dbReference type="InterPro" id="IPR038770">
    <property type="entry name" value="Na+/solute_symporter_sf"/>
</dbReference>
<dbReference type="GeneID" id="110731176"/>
<feature type="domain" description="Cation/H+ exchanger transmembrane" evidence="11">
    <location>
        <begin position="52"/>
        <end position="314"/>
    </location>
</feature>
<evidence type="ECO:0000256" key="5">
    <source>
        <dbReference type="ARBA" id="ARBA00022958"/>
    </source>
</evidence>
<dbReference type="GO" id="GO:0015297">
    <property type="term" value="F:antiporter activity"/>
    <property type="evidence" value="ECO:0007669"/>
    <property type="project" value="InterPro"/>
</dbReference>
<evidence type="ECO:0008006" key="15">
    <source>
        <dbReference type="Google" id="ProtNLM"/>
    </source>
</evidence>
<comment type="subcellular location">
    <subcellularLocation>
        <location evidence="1">Membrane</location>
        <topology evidence="1">Multi-pass membrane protein</topology>
    </subcellularLocation>
</comment>
<dbReference type="InterPro" id="IPR057290">
    <property type="entry name" value="CHX17_C"/>
</dbReference>
<dbReference type="OrthoDB" id="1861329at2759"/>
<dbReference type="Pfam" id="PF00999">
    <property type="entry name" value="Na_H_Exchanger"/>
    <property type="match status" value="1"/>
</dbReference>
<evidence type="ECO:0000256" key="2">
    <source>
        <dbReference type="ARBA" id="ARBA00022448"/>
    </source>
</evidence>
<keyword evidence="2" id="KW-0813">Transport</keyword>
<evidence type="ECO:0000256" key="1">
    <source>
        <dbReference type="ARBA" id="ARBA00004141"/>
    </source>
</evidence>
<evidence type="ECO:0000256" key="9">
    <source>
        <dbReference type="ARBA" id="ARBA00038341"/>
    </source>
</evidence>
<dbReference type="AlphaFoldDB" id="A0A803NCR8"/>
<feature type="transmembrane region" description="Helical" evidence="10">
    <location>
        <begin position="47"/>
        <end position="69"/>
    </location>
</feature>
<keyword evidence="5" id="KW-0630">Potassium</keyword>
<dbReference type="PANTHER" id="PTHR32468:SF109">
    <property type="entry name" value="CATION_H(+) ANTIPORTER 24-RELATED"/>
    <property type="match status" value="1"/>
</dbReference>
<dbReference type="GO" id="GO:0006813">
    <property type="term" value="P:potassium ion transport"/>
    <property type="evidence" value="ECO:0007669"/>
    <property type="project" value="UniProtKB-KW"/>
</dbReference>
<reference evidence="13" key="2">
    <citation type="submission" date="2021-03" db="UniProtKB">
        <authorList>
            <consortium name="EnsemblPlants"/>
        </authorList>
    </citation>
    <scope>IDENTIFICATION</scope>
</reference>
<keyword evidence="7" id="KW-0406">Ion transport</keyword>
<keyword evidence="6 10" id="KW-1133">Transmembrane helix</keyword>
<feature type="transmembrane region" description="Helical" evidence="10">
    <location>
        <begin position="159"/>
        <end position="184"/>
    </location>
</feature>
<protein>
    <recommendedName>
        <fullName evidence="15">Cation/H+ exchanger domain-containing protein</fullName>
    </recommendedName>
</protein>
<proteinExistence type="inferred from homology"/>
<evidence type="ECO:0000313" key="14">
    <source>
        <dbReference type="Proteomes" id="UP000596660"/>
    </source>
</evidence>
<evidence type="ECO:0000256" key="7">
    <source>
        <dbReference type="ARBA" id="ARBA00023065"/>
    </source>
</evidence>